<accession>A0A543E9P7</accession>
<dbReference type="Proteomes" id="UP000316437">
    <property type="component" value="Unassembled WGS sequence"/>
</dbReference>
<organism evidence="1 2">
    <name type="scientific">Chryseobacterium aquifrigidense</name>
    <dbReference type="NCBI Taxonomy" id="558021"/>
    <lineage>
        <taxon>Bacteria</taxon>
        <taxon>Pseudomonadati</taxon>
        <taxon>Bacteroidota</taxon>
        <taxon>Flavobacteriia</taxon>
        <taxon>Flavobacteriales</taxon>
        <taxon>Weeksellaceae</taxon>
        <taxon>Chryseobacterium group</taxon>
        <taxon>Chryseobacterium</taxon>
    </lineage>
</organism>
<dbReference type="RefSeq" id="WP_142018663.1">
    <property type="nucleotide sequence ID" value="NZ_VFPD01000003.1"/>
</dbReference>
<evidence type="ECO:0000313" key="2">
    <source>
        <dbReference type="Proteomes" id="UP000316437"/>
    </source>
</evidence>
<sequence length="83" mass="9886">MSHQEKQEIFDQYAKSQEFENWNHLKNFHLENDIDIDEEIFAACNLVQEEQQKRIAERISNSEFQKGHPVDISSIINPENKIQ</sequence>
<reference evidence="1 2" key="1">
    <citation type="submission" date="2019-06" db="EMBL/GenBank/DDBJ databases">
        <title>Sorghum-associated microbial communities from plants grown in Nebraska, USA.</title>
        <authorList>
            <person name="Schachtman D."/>
        </authorList>
    </citation>
    <scope>NUCLEOTIDE SEQUENCE [LARGE SCALE GENOMIC DNA]</scope>
    <source>
        <strain evidence="1 2">110</strain>
    </source>
</reference>
<gene>
    <name evidence="1" type="ORF">FB551_4088</name>
</gene>
<keyword evidence="2" id="KW-1185">Reference proteome</keyword>
<dbReference type="AlphaFoldDB" id="A0A543E9P7"/>
<protein>
    <submittedName>
        <fullName evidence="1">Uncharacterized protein</fullName>
    </submittedName>
</protein>
<comment type="caution">
    <text evidence="1">The sequence shown here is derived from an EMBL/GenBank/DDBJ whole genome shotgun (WGS) entry which is preliminary data.</text>
</comment>
<proteinExistence type="predicted"/>
<dbReference type="EMBL" id="VFPD01000003">
    <property type="protein sequence ID" value="TQM18307.1"/>
    <property type="molecule type" value="Genomic_DNA"/>
</dbReference>
<name>A0A543E9P7_9FLAO</name>
<evidence type="ECO:0000313" key="1">
    <source>
        <dbReference type="EMBL" id="TQM18307.1"/>
    </source>
</evidence>